<protein>
    <submittedName>
        <fullName evidence="2">9232_t:CDS:1</fullName>
    </submittedName>
</protein>
<gene>
    <name evidence="2" type="ORF">FCALED_LOCUS15718</name>
</gene>
<proteinExistence type="predicted"/>
<sequence>KEYHIKDDVVKAQYSPDLREYISSQLFETRINEFNTAIQSCALAKGLYLFLYLFTTFLVLVVGVPITKSKADRYENYSEVQWMYFLLIVMGVYVMKMREVEKVMVRINNSDIHKHIFWKLDFTEKYMMEGYRKKYYLANNNSTSNSNTITNYGTITVITGNATTLSLSDNQTTRGISIDASQLNQLNQILAVNQQQQHPPQPPAKY</sequence>
<dbReference type="EMBL" id="CAJVPQ010015403">
    <property type="protein sequence ID" value="CAG8742473.1"/>
    <property type="molecule type" value="Genomic_DNA"/>
</dbReference>
<evidence type="ECO:0000313" key="2">
    <source>
        <dbReference type="EMBL" id="CAG8742473.1"/>
    </source>
</evidence>
<organism evidence="2 3">
    <name type="scientific">Funneliformis caledonium</name>
    <dbReference type="NCBI Taxonomy" id="1117310"/>
    <lineage>
        <taxon>Eukaryota</taxon>
        <taxon>Fungi</taxon>
        <taxon>Fungi incertae sedis</taxon>
        <taxon>Mucoromycota</taxon>
        <taxon>Glomeromycotina</taxon>
        <taxon>Glomeromycetes</taxon>
        <taxon>Glomerales</taxon>
        <taxon>Glomeraceae</taxon>
        <taxon>Funneliformis</taxon>
    </lineage>
</organism>
<feature type="transmembrane region" description="Helical" evidence="1">
    <location>
        <begin position="47"/>
        <end position="67"/>
    </location>
</feature>
<evidence type="ECO:0000256" key="1">
    <source>
        <dbReference type="SAM" id="Phobius"/>
    </source>
</evidence>
<keyword evidence="1" id="KW-0812">Transmembrane</keyword>
<dbReference type="Proteomes" id="UP000789570">
    <property type="component" value="Unassembled WGS sequence"/>
</dbReference>
<dbReference type="AlphaFoldDB" id="A0A9N9IMX6"/>
<dbReference type="OrthoDB" id="2443073at2759"/>
<name>A0A9N9IMX6_9GLOM</name>
<keyword evidence="1" id="KW-0472">Membrane</keyword>
<keyword evidence="3" id="KW-1185">Reference proteome</keyword>
<reference evidence="2" key="1">
    <citation type="submission" date="2021-06" db="EMBL/GenBank/DDBJ databases">
        <authorList>
            <person name="Kallberg Y."/>
            <person name="Tangrot J."/>
            <person name="Rosling A."/>
        </authorList>
    </citation>
    <scope>NUCLEOTIDE SEQUENCE</scope>
    <source>
        <strain evidence="2">UK204</strain>
    </source>
</reference>
<feature type="transmembrane region" description="Helical" evidence="1">
    <location>
        <begin position="79"/>
        <end position="96"/>
    </location>
</feature>
<keyword evidence="1" id="KW-1133">Transmembrane helix</keyword>
<comment type="caution">
    <text evidence="2">The sequence shown here is derived from an EMBL/GenBank/DDBJ whole genome shotgun (WGS) entry which is preliminary data.</text>
</comment>
<feature type="non-terminal residue" evidence="2">
    <location>
        <position position="1"/>
    </location>
</feature>
<accession>A0A9N9IMX6</accession>
<evidence type="ECO:0000313" key="3">
    <source>
        <dbReference type="Proteomes" id="UP000789570"/>
    </source>
</evidence>